<evidence type="ECO:0000259" key="7">
    <source>
        <dbReference type="PROSITE" id="PS51918"/>
    </source>
</evidence>
<dbReference type="InterPro" id="IPR010722">
    <property type="entry name" value="BATS_dom"/>
</dbReference>
<dbReference type="SUPFAM" id="SSF102114">
    <property type="entry name" value="Radical SAM enzymes"/>
    <property type="match status" value="1"/>
</dbReference>
<dbReference type="CDD" id="cd01335">
    <property type="entry name" value="Radical_SAM"/>
    <property type="match status" value="1"/>
</dbReference>
<dbReference type="InterPro" id="IPR058240">
    <property type="entry name" value="rSAM_sf"/>
</dbReference>
<dbReference type="InterPro" id="IPR034428">
    <property type="entry name" value="ThiH/NoCL/HydG-like"/>
</dbReference>
<name>A0ABU3ZB33_9FIRM</name>
<evidence type="ECO:0000256" key="3">
    <source>
        <dbReference type="ARBA" id="ARBA00022691"/>
    </source>
</evidence>
<evidence type="ECO:0000256" key="1">
    <source>
        <dbReference type="ARBA" id="ARBA00001966"/>
    </source>
</evidence>
<dbReference type="Gene3D" id="3.20.20.70">
    <property type="entry name" value="Aldolase class I"/>
    <property type="match status" value="1"/>
</dbReference>
<dbReference type="InterPro" id="IPR012726">
    <property type="entry name" value="ThiH"/>
</dbReference>
<dbReference type="SFLD" id="SFLDS00029">
    <property type="entry name" value="Radical_SAM"/>
    <property type="match status" value="1"/>
</dbReference>
<evidence type="ECO:0000256" key="4">
    <source>
        <dbReference type="ARBA" id="ARBA00022723"/>
    </source>
</evidence>
<dbReference type="SFLD" id="SFLDG01060">
    <property type="entry name" value="BATS_domain_containing"/>
    <property type="match status" value="1"/>
</dbReference>
<keyword evidence="5" id="KW-0408">Iron</keyword>
<dbReference type="InterPro" id="IPR013785">
    <property type="entry name" value="Aldolase_TIM"/>
</dbReference>
<protein>
    <submittedName>
        <fullName evidence="8">2-iminoacetate synthase ThiH</fullName>
    </submittedName>
</protein>
<evidence type="ECO:0000313" key="9">
    <source>
        <dbReference type="Proteomes" id="UP001272515"/>
    </source>
</evidence>
<dbReference type="InterPro" id="IPR007197">
    <property type="entry name" value="rSAM"/>
</dbReference>
<comment type="caution">
    <text evidence="8">The sequence shown here is derived from an EMBL/GenBank/DDBJ whole genome shotgun (WGS) entry which is preliminary data.</text>
</comment>
<dbReference type="SFLD" id="SFLDG01081">
    <property type="entry name" value="cleavage_of_the_Ca-Cb_bond_in"/>
    <property type="match status" value="1"/>
</dbReference>
<feature type="domain" description="Radical SAM core" evidence="7">
    <location>
        <begin position="70"/>
        <end position="288"/>
    </location>
</feature>
<evidence type="ECO:0000256" key="2">
    <source>
        <dbReference type="ARBA" id="ARBA00022485"/>
    </source>
</evidence>
<keyword evidence="3" id="KW-0949">S-adenosyl-L-methionine</keyword>
<dbReference type="SMART" id="SM00876">
    <property type="entry name" value="BATS"/>
    <property type="match status" value="1"/>
</dbReference>
<dbReference type="RefSeq" id="WP_295193432.1">
    <property type="nucleotide sequence ID" value="NZ_JAWJZA010000023.1"/>
</dbReference>
<comment type="cofactor">
    <cofactor evidence="1">
        <name>[4Fe-4S] cluster</name>
        <dbReference type="ChEBI" id="CHEBI:49883"/>
    </cofactor>
</comment>
<evidence type="ECO:0000313" key="8">
    <source>
        <dbReference type="EMBL" id="MDV5089126.1"/>
    </source>
</evidence>
<evidence type="ECO:0000256" key="5">
    <source>
        <dbReference type="ARBA" id="ARBA00023004"/>
    </source>
</evidence>
<evidence type="ECO:0000256" key="6">
    <source>
        <dbReference type="ARBA" id="ARBA00023014"/>
    </source>
</evidence>
<dbReference type="EMBL" id="JAWJZB010000013">
    <property type="protein sequence ID" value="MDV5089126.1"/>
    <property type="molecule type" value="Genomic_DNA"/>
</dbReference>
<gene>
    <name evidence="8" type="primary">thiH</name>
    <name evidence="8" type="ORF">RVY80_09875</name>
</gene>
<organism evidence="8 9">
    <name type="scientific">Veillonella absiana</name>
    <dbReference type="NCBI Taxonomy" id="3079305"/>
    <lineage>
        <taxon>Bacteria</taxon>
        <taxon>Bacillati</taxon>
        <taxon>Bacillota</taxon>
        <taxon>Negativicutes</taxon>
        <taxon>Veillonellales</taxon>
        <taxon>Veillonellaceae</taxon>
        <taxon>Veillonella</taxon>
    </lineage>
</organism>
<dbReference type="Pfam" id="PF04055">
    <property type="entry name" value="Radical_SAM"/>
    <property type="match status" value="1"/>
</dbReference>
<keyword evidence="2" id="KW-0004">4Fe-4S</keyword>
<reference evidence="8 9" key="1">
    <citation type="submission" date="2023-10" db="EMBL/GenBank/DDBJ databases">
        <title>Veillonella sp. nov., isolated from a pig farm feces dump.</title>
        <authorList>
            <person name="Chang Y.-H."/>
        </authorList>
    </citation>
    <scope>NUCLEOTIDE SEQUENCE [LARGE SCALE GENOMIC DNA]</scope>
    <source>
        <strain evidence="8 9">YH-vei2233</strain>
    </source>
</reference>
<dbReference type="NCBIfam" id="TIGR02351">
    <property type="entry name" value="thiH"/>
    <property type="match status" value="1"/>
</dbReference>
<keyword evidence="6" id="KW-0411">Iron-sulfur</keyword>
<dbReference type="PROSITE" id="PS51918">
    <property type="entry name" value="RADICAL_SAM"/>
    <property type="match status" value="1"/>
</dbReference>
<proteinExistence type="predicted"/>
<dbReference type="PANTHER" id="PTHR43583">
    <property type="entry name" value="2-IMINOACETATE SYNTHASE"/>
    <property type="match status" value="1"/>
</dbReference>
<sequence>MSFVKVLRDYDDSALQYHFLNTSVSDVERVLQKERLTLEDYGTLLSPAARNCLEPMAERAHRESLRNFGYTMQLFTPMYIANYCENGCVYCGYNRTSDIHRLKLSMEEIREEGLRIAETGLQHVLVLTGESYKESPVSYIAEAISVLKNIFVSVSVEIYSLSEEEYGILKQAGVDGMTMFQETYDPHMYKLLHPYGPKSFYEYRVDTPERACKAGLRTVNIGALMGLTEWRKEAMHTGMHLSYLMDIYPDVELAVSTPRIRPCAVGYTPKFMVRDIDLVQYILALRLAFPRAGITVSSRESADMRNHLVRLGVTKMSAGVTTAVGGHTRGDDSDQFTISDDRSVADMAHMLESMGYQPIYKDWQQW</sequence>
<keyword evidence="9" id="KW-1185">Reference proteome</keyword>
<dbReference type="PANTHER" id="PTHR43583:SF1">
    <property type="entry name" value="2-IMINOACETATE SYNTHASE"/>
    <property type="match status" value="1"/>
</dbReference>
<accession>A0ABU3ZB33</accession>
<dbReference type="Pfam" id="PF06968">
    <property type="entry name" value="BATS"/>
    <property type="match status" value="1"/>
</dbReference>
<dbReference type="Proteomes" id="UP001272515">
    <property type="component" value="Unassembled WGS sequence"/>
</dbReference>
<dbReference type="SFLD" id="SFLDF00301">
    <property type="entry name" value="2-iminoacetate_synthase_(ThiH)"/>
    <property type="match status" value="1"/>
</dbReference>
<keyword evidence="4" id="KW-0479">Metal-binding</keyword>